<reference evidence="2" key="1">
    <citation type="submission" date="2017-07" db="EMBL/GenBank/DDBJ databases">
        <title>Taro Niue Genome Assembly and Annotation.</title>
        <authorList>
            <person name="Atibalentja N."/>
            <person name="Keating K."/>
            <person name="Fields C.J."/>
        </authorList>
    </citation>
    <scope>NUCLEOTIDE SEQUENCE</scope>
    <source>
        <strain evidence="2">Niue_2</strain>
        <tissue evidence="2">Leaf</tissue>
    </source>
</reference>
<dbReference type="GO" id="GO:0098505">
    <property type="term" value="F:G-rich strand telomeric DNA binding"/>
    <property type="evidence" value="ECO:0007669"/>
    <property type="project" value="TreeGrafter"/>
</dbReference>
<dbReference type="GO" id="GO:0016233">
    <property type="term" value="P:telomere capping"/>
    <property type="evidence" value="ECO:0007669"/>
    <property type="project" value="TreeGrafter"/>
</dbReference>
<dbReference type="PANTHER" id="PTHR14513">
    <property type="entry name" value="PROTECTION OF TELOMERES 1"/>
    <property type="match status" value="1"/>
</dbReference>
<comment type="caution">
    <text evidence="2">The sequence shown here is derived from an EMBL/GenBank/DDBJ whole genome shotgun (WGS) entry which is preliminary data.</text>
</comment>
<dbReference type="GO" id="GO:0032210">
    <property type="term" value="P:regulation of telomere maintenance via telomerase"/>
    <property type="evidence" value="ECO:0007669"/>
    <property type="project" value="TreeGrafter"/>
</dbReference>
<dbReference type="EMBL" id="NMUH01000830">
    <property type="protein sequence ID" value="MQL85474.1"/>
    <property type="molecule type" value="Genomic_DNA"/>
</dbReference>
<proteinExistence type="predicted"/>
<protein>
    <recommendedName>
        <fullName evidence="1">POT1A/B-like OB fold domain-containing protein</fullName>
    </recommendedName>
</protein>
<sequence>MLSDAITKHSLDTESGYPSPLYFEASPLGMDTLHTFPPLGSILRMTAKKCLNEVQRLLDGHQWVKLRMVTCGVQSGIWNIMFKSSSKIRLLSDEDEAVLLHKRNYNERMTSELHRRPLFYFRYPSCITEIDCRTVIDATLMDSLTSPEVMHRCKCIVRVVAAFPWRAKDLYSSVHGQYRLRLTLEDPTARVHAYISGEDGVKFFGRFSTHGELTRKMNKLLGIAEAADSAEGDRSPRNPPWVKCCLMSHYVEKGDPWQSRRYQIFGTKLVG</sequence>
<gene>
    <name evidence="2" type="ORF">Taro_017984</name>
</gene>
<dbReference type="GO" id="GO:0000783">
    <property type="term" value="C:nuclear telomere cap complex"/>
    <property type="evidence" value="ECO:0007669"/>
    <property type="project" value="TreeGrafter"/>
</dbReference>
<dbReference type="GO" id="GO:0010521">
    <property type="term" value="F:telomerase inhibitor activity"/>
    <property type="evidence" value="ECO:0007669"/>
    <property type="project" value="TreeGrafter"/>
</dbReference>
<organism evidence="2 3">
    <name type="scientific">Colocasia esculenta</name>
    <name type="common">Wild taro</name>
    <name type="synonym">Arum esculentum</name>
    <dbReference type="NCBI Taxonomy" id="4460"/>
    <lineage>
        <taxon>Eukaryota</taxon>
        <taxon>Viridiplantae</taxon>
        <taxon>Streptophyta</taxon>
        <taxon>Embryophyta</taxon>
        <taxon>Tracheophyta</taxon>
        <taxon>Spermatophyta</taxon>
        <taxon>Magnoliopsida</taxon>
        <taxon>Liliopsida</taxon>
        <taxon>Araceae</taxon>
        <taxon>Aroideae</taxon>
        <taxon>Colocasieae</taxon>
        <taxon>Colocasia</taxon>
    </lineage>
</organism>
<dbReference type="AlphaFoldDB" id="A0A843UUY4"/>
<name>A0A843UUY4_COLES</name>
<dbReference type="Pfam" id="PF25507">
    <property type="entry name" value="OB_POT1A"/>
    <property type="match status" value="1"/>
</dbReference>
<dbReference type="InterPro" id="IPR057620">
    <property type="entry name" value="POT1A/B-like_OB"/>
</dbReference>
<dbReference type="OrthoDB" id="2186770at2759"/>
<evidence type="ECO:0000313" key="3">
    <source>
        <dbReference type="Proteomes" id="UP000652761"/>
    </source>
</evidence>
<dbReference type="Proteomes" id="UP000652761">
    <property type="component" value="Unassembled WGS sequence"/>
</dbReference>
<dbReference type="InterPro" id="IPR028389">
    <property type="entry name" value="POT1"/>
</dbReference>
<accession>A0A843UUY4</accession>
<feature type="domain" description="POT1A/B-like OB fold" evidence="1">
    <location>
        <begin position="124"/>
        <end position="255"/>
    </location>
</feature>
<evidence type="ECO:0000259" key="1">
    <source>
        <dbReference type="Pfam" id="PF25507"/>
    </source>
</evidence>
<dbReference type="PANTHER" id="PTHR14513:SF0">
    <property type="entry name" value="PROTECTION OF TELOMERES PROTEIN 1"/>
    <property type="match status" value="1"/>
</dbReference>
<keyword evidence="3" id="KW-1185">Reference proteome</keyword>
<evidence type="ECO:0000313" key="2">
    <source>
        <dbReference type="EMBL" id="MQL85474.1"/>
    </source>
</evidence>